<sequence>MADAANTILLVTSNSSSPTLFFENDIGLPSQSSASLLEEGEPIPWTISNRYYDAPVNFIVRSIENVALSDVADVPAIVFLCGPEQSLQDDFREFAPLVSENDKLEVALAVFRTDEAAPPSDADQADELEAFFDDHGFEFINLSSPSSLDDTPPPTTRVVDALSTIMWPSMVRKPRTVRLSGSIPDPVRVSEQSLEDISIASIFAGFQAMDLNSEEAMLREREAFEKWLDVDNEEIIGFPEVMESNDPALPSPGPSQPGFDDDFSDFIQASHGAEPSFPLSPTSSMFASASSSTRDPNEVGENEDGDLFDDDMPSASEIDSTMRQIFGRSAGMGDDVDFAHILSALQAMKEEVSGLPTEAERRKAAARVALGLVYGLDGPVQDPDADVHASQ</sequence>
<evidence type="ECO:0000313" key="2">
    <source>
        <dbReference type="EMBL" id="KZT35101.1"/>
    </source>
</evidence>
<accession>A0A166A9D5</accession>
<name>A0A166A9D5_9AGAM</name>
<feature type="region of interest" description="Disordered" evidence="1">
    <location>
        <begin position="270"/>
        <end position="309"/>
    </location>
</feature>
<feature type="compositionally biased region" description="Acidic residues" evidence="1">
    <location>
        <begin position="298"/>
        <end position="309"/>
    </location>
</feature>
<gene>
    <name evidence="2" type="ORF">SISSUDRAFT_1064744</name>
</gene>
<proteinExistence type="predicted"/>
<dbReference type="Gene3D" id="3.40.50.11960">
    <property type="match status" value="1"/>
</dbReference>
<dbReference type="EMBL" id="KV428152">
    <property type="protein sequence ID" value="KZT35101.1"/>
    <property type="molecule type" value="Genomic_DNA"/>
</dbReference>
<evidence type="ECO:0000313" key="3">
    <source>
        <dbReference type="Proteomes" id="UP000076798"/>
    </source>
</evidence>
<dbReference type="Proteomes" id="UP000076798">
    <property type="component" value="Unassembled WGS sequence"/>
</dbReference>
<reference evidence="2 3" key="1">
    <citation type="journal article" date="2016" name="Mol. Biol. Evol.">
        <title>Comparative Genomics of Early-Diverging Mushroom-Forming Fungi Provides Insights into the Origins of Lignocellulose Decay Capabilities.</title>
        <authorList>
            <person name="Nagy L.G."/>
            <person name="Riley R."/>
            <person name="Tritt A."/>
            <person name="Adam C."/>
            <person name="Daum C."/>
            <person name="Floudas D."/>
            <person name="Sun H."/>
            <person name="Yadav J.S."/>
            <person name="Pangilinan J."/>
            <person name="Larsson K.H."/>
            <person name="Matsuura K."/>
            <person name="Barry K."/>
            <person name="Labutti K."/>
            <person name="Kuo R."/>
            <person name="Ohm R.A."/>
            <person name="Bhattacharya S.S."/>
            <person name="Shirouzu T."/>
            <person name="Yoshinaga Y."/>
            <person name="Martin F.M."/>
            <person name="Grigoriev I.V."/>
            <person name="Hibbett D.S."/>
        </authorList>
    </citation>
    <scope>NUCLEOTIDE SEQUENCE [LARGE SCALE GENOMIC DNA]</scope>
    <source>
        <strain evidence="2 3">HHB10207 ss-3</strain>
    </source>
</reference>
<protein>
    <recommendedName>
        <fullName evidence="4">Alpha/gamma-adaptin-binding protein p34</fullName>
    </recommendedName>
</protein>
<feature type="compositionally biased region" description="Low complexity" evidence="1">
    <location>
        <begin position="280"/>
        <end position="293"/>
    </location>
</feature>
<dbReference type="STRING" id="1314776.A0A166A9D5"/>
<dbReference type="InterPro" id="IPR019341">
    <property type="entry name" value="Alpha/Gamma-adaptin-bd_p34"/>
</dbReference>
<dbReference type="AlphaFoldDB" id="A0A166A9D5"/>
<dbReference type="PANTHER" id="PTHR14659:SF1">
    <property type="entry name" value="ALPHA- AND GAMMA-ADAPTIN-BINDING PROTEIN P34"/>
    <property type="match status" value="1"/>
</dbReference>
<dbReference type="OrthoDB" id="10261384at2759"/>
<dbReference type="PANTHER" id="PTHR14659">
    <property type="entry name" value="ALPHA- AND GAMMA-ADAPTIN-BINDING PROTEIN P34"/>
    <property type="match status" value="1"/>
</dbReference>
<organism evidence="2 3">
    <name type="scientific">Sistotremastrum suecicum HHB10207 ss-3</name>
    <dbReference type="NCBI Taxonomy" id="1314776"/>
    <lineage>
        <taxon>Eukaryota</taxon>
        <taxon>Fungi</taxon>
        <taxon>Dikarya</taxon>
        <taxon>Basidiomycota</taxon>
        <taxon>Agaricomycotina</taxon>
        <taxon>Agaricomycetes</taxon>
        <taxon>Sistotremastrales</taxon>
        <taxon>Sistotremastraceae</taxon>
        <taxon>Sistotremastrum</taxon>
    </lineage>
</organism>
<evidence type="ECO:0000256" key="1">
    <source>
        <dbReference type="SAM" id="MobiDB-lite"/>
    </source>
</evidence>
<keyword evidence="3" id="KW-1185">Reference proteome</keyword>
<evidence type="ECO:0008006" key="4">
    <source>
        <dbReference type="Google" id="ProtNLM"/>
    </source>
</evidence>